<dbReference type="EMBL" id="JBDPZC010000003">
    <property type="protein sequence ID" value="MEO3712768.1"/>
    <property type="molecule type" value="Genomic_DNA"/>
</dbReference>
<comment type="caution">
    <text evidence="2">The sequence shown here is derived from an EMBL/GenBank/DDBJ whole genome shotgun (WGS) entry which is preliminary data.</text>
</comment>
<dbReference type="PANTHER" id="PTHR34069">
    <property type="entry name" value="3-OXOACYL-[ACYL-CARRIER-PROTEIN] SYNTHASE 3"/>
    <property type="match status" value="1"/>
</dbReference>
<proteinExistence type="predicted"/>
<evidence type="ECO:0000259" key="1">
    <source>
        <dbReference type="Pfam" id="PF08392"/>
    </source>
</evidence>
<reference evidence="2 3" key="1">
    <citation type="submission" date="2024-05" db="EMBL/GenBank/DDBJ databases">
        <title>Roseateles sp. 2.12 16S ribosomal RNA gene Genome sequencing and assembly.</title>
        <authorList>
            <person name="Woo H."/>
        </authorList>
    </citation>
    <scope>NUCLEOTIDE SEQUENCE [LARGE SCALE GENOMIC DNA]</scope>
    <source>
        <strain evidence="2 3">2.12</strain>
    </source>
</reference>
<name>A0ABV0GCI3_9BURK</name>
<accession>A0ABV0GCI3</accession>
<organism evidence="2 3">
    <name type="scientific">Roseateles flavus</name>
    <dbReference type="NCBI Taxonomy" id="3149041"/>
    <lineage>
        <taxon>Bacteria</taxon>
        <taxon>Pseudomonadati</taxon>
        <taxon>Pseudomonadota</taxon>
        <taxon>Betaproteobacteria</taxon>
        <taxon>Burkholderiales</taxon>
        <taxon>Sphaerotilaceae</taxon>
        <taxon>Roseateles</taxon>
    </lineage>
</organism>
<evidence type="ECO:0000313" key="2">
    <source>
        <dbReference type="EMBL" id="MEO3712768.1"/>
    </source>
</evidence>
<dbReference type="InterPro" id="IPR013601">
    <property type="entry name" value="FAE1_typ3_polyketide_synth"/>
</dbReference>
<dbReference type="Pfam" id="PF08392">
    <property type="entry name" value="FAE1_CUT1_RppA"/>
    <property type="match status" value="1"/>
</dbReference>
<dbReference type="SUPFAM" id="SSF53901">
    <property type="entry name" value="Thiolase-like"/>
    <property type="match status" value="1"/>
</dbReference>
<dbReference type="RefSeq" id="WP_347608683.1">
    <property type="nucleotide sequence ID" value="NZ_JBDPZC010000003.1"/>
</dbReference>
<dbReference type="PANTHER" id="PTHR34069:SF2">
    <property type="entry name" value="BETA-KETOACYL-[ACYL-CARRIER-PROTEIN] SYNTHASE III"/>
    <property type="match status" value="1"/>
</dbReference>
<feature type="domain" description="FAE" evidence="1">
    <location>
        <begin position="50"/>
        <end position="157"/>
    </location>
</feature>
<sequence>MSAPRTPFGIEAASHYLPPRVSVEDWARAHDVPDETLRLLHDNGMRYFHHAGEATVEQLASRALDTLFEQHAIDPASVDLLIFVHSLPSSMPAPPSSLPARLAATFGLRQARSFALTGQNCAGLLAALRVMRSLFMAEPQLKRVLLVSADRACGERYREVGAFSFESDGACALLLSRHHPFNRPLAFAGHVDGRHHGGFRRPQARTHEYRALYGLVAHRLISRTAQASQLALEDFRHLLPVNLDRHVFERLAASLHMPVDWVFTANIAEHGHVMCCDVVINLLDLWNRHALDARENLLFFMSGNNGSFATMALGNCQSFHEG</sequence>
<gene>
    <name evidence="2" type="ORF">ABDJ40_08300</name>
</gene>
<keyword evidence="3" id="KW-1185">Reference proteome</keyword>
<dbReference type="InterPro" id="IPR016039">
    <property type="entry name" value="Thiolase-like"/>
</dbReference>
<protein>
    <recommendedName>
        <fullName evidence="1">FAE domain-containing protein</fullName>
    </recommendedName>
</protein>
<dbReference type="Proteomes" id="UP001462640">
    <property type="component" value="Unassembled WGS sequence"/>
</dbReference>
<dbReference type="Gene3D" id="3.40.47.10">
    <property type="match status" value="2"/>
</dbReference>
<evidence type="ECO:0000313" key="3">
    <source>
        <dbReference type="Proteomes" id="UP001462640"/>
    </source>
</evidence>